<protein>
    <submittedName>
        <fullName evidence="5">DNA topoisomerase I</fullName>
    </submittedName>
</protein>
<reference evidence="5" key="2">
    <citation type="journal article" date="2014" name="ISME J.">
        <title>Microbial stratification in low pH oxic and suboxic macroscopic growths along an acid mine drainage.</title>
        <authorList>
            <person name="Mendez-Garcia C."/>
            <person name="Mesa V."/>
            <person name="Sprenger R.R."/>
            <person name="Richter M."/>
            <person name="Diez M.S."/>
            <person name="Solano J."/>
            <person name="Bargiela R."/>
            <person name="Golyshina O.V."/>
            <person name="Manteca A."/>
            <person name="Ramos J.L."/>
            <person name="Gallego J.R."/>
            <person name="Llorente I."/>
            <person name="Martins Dos Santos V.A."/>
            <person name="Jensen O.N."/>
            <person name="Pelaez A.I."/>
            <person name="Sanchez J."/>
            <person name="Ferrer M."/>
        </authorList>
    </citation>
    <scope>NUCLEOTIDE SEQUENCE</scope>
</reference>
<dbReference type="GO" id="GO:0006265">
    <property type="term" value="P:DNA topological change"/>
    <property type="evidence" value="ECO:0007669"/>
    <property type="project" value="InterPro"/>
</dbReference>
<evidence type="ECO:0000256" key="3">
    <source>
        <dbReference type="ARBA" id="ARBA00023235"/>
    </source>
</evidence>
<accession>T1B8K8</accession>
<dbReference type="GO" id="GO:0006281">
    <property type="term" value="P:DNA repair"/>
    <property type="evidence" value="ECO:0007669"/>
    <property type="project" value="TreeGrafter"/>
</dbReference>
<reference evidence="5" key="1">
    <citation type="submission" date="2013-08" db="EMBL/GenBank/DDBJ databases">
        <authorList>
            <person name="Mendez C."/>
            <person name="Richter M."/>
            <person name="Ferrer M."/>
            <person name="Sanchez J."/>
        </authorList>
    </citation>
    <scope>NUCLEOTIDE SEQUENCE</scope>
</reference>
<organism evidence="5">
    <name type="scientific">mine drainage metagenome</name>
    <dbReference type="NCBI Taxonomy" id="410659"/>
    <lineage>
        <taxon>unclassified sequences</taxon>
        <taxon>metagenomes</taxon>
        <taxon>ecological metagenomes</taxon>
    </lineage>
</organism>
<dbReference type="PANTHER" id="PTHR11390:SF26">
    <property type="entry name" value="DNA TOPOISOMERASE 1"/>
    <property type="match status" value="1"/>
</dbReference>
<dbReference type="InterPro" id="IPR013497">
    <property type="entry name" value="Topo_IA_cen"/>
</dbReference>
<dbReference type="EMBL" id="AUZX01010056">
    <property type="protein sequence ID" value="EQD49349.1"/>
    <property type="molecule type" value="Genomic_DNA"/>
</dbReference>
<dbReference type="Gene3D" id="1.10.460.10">
    <property type="entry name" value="Topoisomerase I, domain 2"/>
    <property type="match status" value="1"/>
</dbReference>
<dbReference type="Pfam" id="PF01131">
    <property type="entry name" value="Topoisom_bac"/>
    <property type="match status" value="1"/>
</dbReference>
<dbReference type="PANTHER" id="PTHR11390">
    <property type="entry name" value="PROKARYOTIC DNA TOPOISOMERASE"/>
    <property type="match status" value="1"/>
</dbReference>
<proteinExistence type="predicted"/>
<dbReference type="InterPro" id="IPR013498">
    <property type="entry name" value="Topo_IA_Znf"/>
</dbReference>
<dbReference type="AlphaFoldDB" id="T1B8K8"/>
<dbReference type="SUPFAM" id="SSF57783">
    <property type="entry name" value="Zinc beta-ribbon"/>
    <property type="match status" value="1"/>
</dbReference>
<keyword evidence="1" id="KW-0479">Metal-binding</keyword>
<dbReference type="GO" id="GO:0003917">
    <property type="term" value="F:DNA topoisomerase type I (single strand cut, ATP-independent) activity"/>
    <property type="evidence" value="ECO:0007669"/>
    <property type="project" value="InterPro"/>
</dbReference>
<dbReference type="SUPFAM" id="SSF56712">
    <property type="entry name" value="Prokaryotic type I DNA topoisomerase"/>
    <property type="match status" value="1"/>
</dbReference>
<gene>
    <name evidence="5" type="ORF">B1A_13720</name>
</gene>
<dbReference type="GO" id="GO:0046872">
    <property type="term" value="F:metal ion binding"/>
    <property type="evidence" value="ECO:0007669"/>
    <property type="project" value="UniProtKB-KW"/>
</dbReference>
<keyword evidence="3 5" id="KW-0413">Isomerase</keyword>
<name>T1B8K8_9ZZZZ</name>
<evidence type="ECO:0000256" key="1">
    <source>
        <dbReference type="ARBA" id="ARBA00022723"/>
    </source>
</evidence>
<dbReference type="GO" id="GO:0003677">
    <property type="term" value="F:DNA binding"/>
    <property type="evidence" value="ECO:0007669"/>
    <property type="project" value="InterPro"/>
</dbReference>
<dbReference type="GO" id="GO:0005694">
    <property type="term" value="C:chromosome"/>
    <property type="evidence" value="ECO:0007669"/>
    <property type="project" value="InterPro"/>
</dbReference>
<dbReference type="Pfam" id="PF01396">
    <property type="entry name" value="Zn_ribbon_Top1"/>
    <property type="match status" value="1"/>
</dbReference>
<evidence type="ECO:0000259" key="4">
    <source>
        <dbReference type="PROSITE" id="PS52039"/>
    </source>
</evidence>
<sequence>PARFDMASLIKEMETLRLGTKSTRHSIIEKLQDRGFIEGNPVRPTPLGKGLIKAVLTVDSKISEPDMTAELEKEMDLISQGSTTKDSVVSESRDMLGRVMESLEKAESVLKEKIKLSLNEGTIIGVCPDHGTDIKVIKNREYIKIKCLTEGCRIEFTSKIMGLIKETDKKCEICGLPLINIIRRGQSPELRCIDKDCSYNKEKNTMGKCPKEEGNMVIRQSRYGKRFLGCSNYPKCTNTYALPQKGTVKFTGEYCTICNSPLIMGFIATRRWKFCPDIKCEYNRRKDKAGKKQTSAIA</sequence>
<dbReference type="Gene3D" id="3.30.65.10">
    <property type="entry name" value="Bacterial Topoisomerase I, domain 1"/>
    <property type="match status" value="1"/>
</dbReference>
<feature type="non-terminal residue" evidence="5">
    <location>
        <position position="1"/>
    </location>
</feature>
<evidence type="ECO:0000256" key="2">
    <source>
        <dbReference type="ARBA" id="ARBA00022833"/>
    </source>
</evidence>
<dbReference type="PROSITE" id="PS52039">
    <property type="entry name" value="TOPO_IA_2"/>
    <property type="match status" value="1"/>
</dbReference>
<dbReference type="InterPro" id="IPR023405">
    <property type="entry name" value="Topo_IA_core_domain"/>
</dbReference>
<dbReference type="InterPro" id="IPR000380">
    <property type="entry name" value="Topo_IA"/>
</dbReference>
<dbReference type="InterPro" id="IPR013824">
    <property type="entry name" value="Topo_IA_cen_sub1"/>
</dbReference>
<comment type="caution">
    <text evidence="5">The sequence shown here is derived from an EMBL/GenBank/DDBJ whole genome shotgun (WGS) entry which is preliminary data.</text>
</comment>
<dbReference type="GO" id="GO:0006310">
    <property type="term" value="P:DNA recombination"/>
    <property type="evidence" value="ECO:0007669"/>
    <property type="project" value="TreeGrafter"/>
</dbReference>
<keyword evidence="2" id="KW-0862">Zinc</keyword>
<evidence type="ECO:0000313" key="5">
    <source>
        <dbReference type="EMBL" id="EQD49349.1"/>
    </source>
</evidence>
<feature type="domain" description="Topo IA-type catalytic" evidence="4">
    <location>
        <begin position="1"/>
        <end position="100"/>
    </location>
</feature>